<dbReference type="CDD" id="cd02440">
    <property type="entry name" value="AdoMet_MTases"/>
    <property type="match status" value="1"/>
</dbReference>
<keyword evidence="3" id="KW-1185">Reference proteome</keyword>
<name>A0ABT9ZYJ8_9BACI</name>
<dbReference type="Gene3D" id="2.20.25.110">
    <property type="entry name" value="S-adenosyl-L-methionine-dependent methyltransferases"/>
    <property type="match status" value="1"/>
</dbReference>
<evidence type="ECO:0000259" key="1">
    <source>
        <dbReference type="Pfam" id="PF13649"/>
    </source>
</evidence>
<reference evidence="2 3" key="1">
    <citation type="submission" date="2023-07" db="EMBL/GenBank/DDBJ databases">
        <title>Genomic Encyclopedia of Type Strains, Phase IV (KMG-IV): sequencing the most valuable type-strain genomes for metagenomic binning, comparative biology and taxonomic classification.</title>
        <authorList>
            <person name="Goeker M."/>
        </authorList>
    </citation>
    <scope>NUCLEOTIDE SEQUENCE [LARGE SCALE GENOMIC DNA]</scope>
    <source>
        <strain evidence="2 3">DSM 9768</strain>
    </source>
</reference>
<dbReference type="Pfam" id="PF13649">
    <property type="entry name" value="Methyltransf_25"/>
    <property type="match status" value="1"/>
</dbReference>
<dbReference type="GO" id="GO:0008168">
    <property type="term" value="F:methyltransferase activity"/>
    <property type="evidence" value="ECO:0007669"/>
    <property type="project" value="UniProtKB-KW"/>
</dbReference>
<accession>A0ABT9ZYJ8</accession>
<dbReference type="Proteomes" id="UP001230005">
    <property type="component" value="Unassembled WGS sequence"/>
</dbReference>
<dbReference type="EMBL" id="JAUSUG010000016">
    <property type="protein sequence ID" value="MDQ0256320.1"/>
    <property type="molecule type" value="Genomic_DNA"/>
</dbReference>
<comment type="caution">
    <text evidence="2">The sequence shown here is derived from an EMBL/GenBank/DDBJ whole genome shotgun (WGS) entry which is preliminary data.</text>
</comment>
<gene>
    <name evidence="2" type="ORF">J2S74_003740</name>
</gene>
<dbReference type="GO" id="GO:0032259">
    <property type="term" value="P:methylation"/>
    <property type="evidence" value="ECO:0007669"/>
    <property type="project" value="UniProtKB-KW"/>
</dbReference>
<evidence type="ECO:0000313" key="2">
    <source>
        <dbReference type="EMBL" id="MDQ0256320.1"/>
    </source>
</evidence>
<keyword evidence="2" id="KW-0489">Methyltransferase</keyword>
<dbReference type="InterPro" id="IPR041698">
    <property type="entry name" value="Methyltransf_25"/>
</dbReference>
<dbReference type="RefSeq" id="WP_307328277.1">
    <property type="nucleotide sequence ID" value="NZ_JAUSUG010000016.1"/>
</dbReference>
<protein>
    <submittedName>
        <fullName evidence="2">SAM-dependent methyltransferase</fullName>
    </submittedName>
</protein>
<dbReference type="SUPFAM" id="SSF53335">
    <property type="entry name" value="S-adenosyl-L-methionine-dependent methyltransferases"/>
    <property type="match status" value="1"/>
</dbReference>
<feature type="domain" description="Methyltransferase" evidence="1">
    <location>
        <begin position="42"/>
        <end position="137"/>
    </location>
</feature>
<dbReference type="Gene3D" id="3.40.50.150">
    <property type="entry name" value="Vaccinia Virus protein VP39"/>
    <property type="match status" value="1"/>
</dbReference>
<keyword evidence="2" id="KW-0808">Transferase</keyword>
<dbReference type="InterPro" id="IPR029063">
    <property type="entry name" value="SAM-dependent_MTases_sf"/>
</dbReference>
<evidence type="ECO:0000313" key="3">
    <source>
        <dbReference type="Proteomes" id="UP001230005"/>
    </source>
</evidence>
<proteinExistence type="predicted"/>
<sequence length="260" mass="30246">MNKFENLEEYDDPILYDKENDAYREDVTILLKWAAKAAAGVIIDLACGTGRATIPLALEGFHLIGVDVHNGMLMEAKKKALNLHLNIKWVKQDCTNLDLGIKSKFIYSVGNSFQHFLTNDAQDGFLISVNRHLEREGIFIFGTRFPSEEELLQQNEEEYWRSYIDKETNNKVDVYTVSSYDPLNQVQHNMTIRKYIDSTGEIVDEVRTNIGLRYVYPKEMERILMINGFEITQIYKDWNESPLTEDSHQMIYVCKKTREL</sequence>
<organism evidence="2 3">
    <name type="scientific">Evansella vedderi</name>
    <dbReference type="NCBI Taxonomy" id="38282"/>
    <lineage>
        <taxon>Bacteria</taxon>
        <taxon>Bacillati</taxon>
        <taxon>Bacillota</taxon>
        <taxon>Bacilli</taxon>
        <taxon>Bacillales</taxon>
        <taxon>Bacillaceae</taxon>
        <taxon>Evansella</taxon>
    </lineage>
</organism>